<gene>
    <name evidence="2" type="ORF">GCM10007424_08380</name>
</gene>
<evidence type="ECO:0000313" key="3">
    <source>
        <dbReference type="Proteomes" id="UP000615760"/>
    </source>
</evidence>
<accession>A0ABQ1JJQ6</accession>
<comment type="caution">
    <text evidence="2">The sequence shown here is derived from an EMBL/GenBank/DDBJ whole genome shotgun (WGS) entry which is preliminary data.</text>
</comment>
<dbReference type="RefSeq" id="WP_188619995.1">
    <property type="nucleotide sequence ID" value="NZ_BMJE01000002.1"/>
</dbReference>
<name>A0ABQ1JJQ6_9FLAO</name>
<proteinExistence type="predicted"/>
<reference evidence="3" key="1">
    <citation type="journal article" date="2019" name="Int. J. Syst. Evol. Microbiol.">
        <title>The Global Catalogue of Microorganisms (GCM) 10K type strain sequencing project: providing services to taxonomists for standard genome sequencing and annotation.</title>
        <authorList>
            <consortium name="The Broad Institute Genomics Platform"/>
            <consortium name="The Broad Institute Genome Sequencing Center for Infectious Disease"/>
            <person name="Wu L."/>
            <person name="Ma J."/>
        </authorList>
    </citation>
    <scope>NUCLEOTIDE SEQUENCE [LARGE SCALE GENOMIC DNA]</scope>
    <source>
        <strain evidence="3">CGMCC 1.15461</strain>
    </source>
</reference>
<sequence>MKFILYLLFTASVIITQAQETSLPAELLHSFNAGTDRYVGTDNFGYKYTIGNNEFRKYKDGNTIHFKAVALGDLYSVDLQNPLQIVLFYKDFNTVVLLDNQLNETIRINFSQLNQPVVAEGVGLASQNRLWVYDTNTQQVGLYSLTPNTFKTLTPPFNKKLKYYQSDYNYFYWADETNNLYAVNLFGKVSFLGTLPAYDQLELISAKKVLLKKDNVLYLYNLQEATYNKIEIAEKSFLSFHYTAQILSIFTNNKIIQYNIILPK</sequence>
<keyword evidence="3" id="KW-1185">Reference proteome</keyword>
<organism evidence="2 3">
    <name type="scientific">Flavobacterium suaedae</name>
    <dbReference type="NCBI Taxonomy" id="1767027"/>
    <lineage>
        <taxon>Bacteria</taxon>
        <taxon>Pseudomonadati</taxon>
        <taxon>Bacteroidota</taxon>
        <taxon>Flavobacteriia</taxon>
        <taxon>Flavobacteriales</taxon>
        <taxon>Flavobacteriaceae</taxon>
        <taxon>Flavobacterium</taxon>
    </lineage>
</organism>
<evidence type="ECO:0000256" key="1">
    <source>
        <dbReference type="SAM" id="SignalP"/>
    </source>
</evidence>
<keyword evidence="1" id="KW-0732">Signal</keyword>
<feature type="chain" id="PRO_5045360330" evidence="1">
    <location>
        <begin position="19"/>
        <end position="264"/>
    </location>
</feature>
<dbReference type="SUPFAM" id="SSF50956">
    <property type="entry name" value="Thermostable phytase (3-phytase)"/>
    <property type="match status" value="1"/>
</dbReference>
<dbReference type="EMBL" id="BMJE01000002">
    <property type="protein sequence ID" value="GGB70728.1"/>
    <property type="molecule type" value="Genomic_DNA"/>
</dbReference>
<protein>
    <submittedName>
        <fullName evidence="2">Uncharacterized protein</fullName>
    </submittedName>
</protein>
<dbReference type="Proteomes" id="UP000615760">
    <property type="component" value="Unassembled WGS sequence"/>
</dbReference>
<evidence type="ECO:0000313" key="2">
    <source>
        <dbReference type="EMBL" id="GGB70728.1"/>
    </source>
</evidence>
<feature type="signal peptide" evidence="1">
    <location>
        <begin position="1"/>
        <end position="18"/>
    </location>
</feature>